<feature type="compositionally biased region" description="Low complexity" evidence="1">
    <location>
        <begin position="10"/>
        <end position="23"/>
    </location>
</feature>
<feature type="region of interest" description="Disordered" evidence="1">
    <location>
        <begin position="1"/>
        <end position="24"/>
    </location>
</feature>
<evidence type="ECO:0000313" key="3">
    <source>
        <dbReference type="EMBL" id="SVC52101.1"/>
    </source>
</evidence>
<evidence type="ECO:0000256" key="1">
    <source>
        <dbReference type="SAM" id="MobiDB-lite"/>
    </source>
</evidence>
<dbReference type="AlphaFoldDB" id="A0A382MXN1"/>
<protein>
    <recommendedName>
        <fullName evidence="2">DUF5069 domain-containing protein</fullName>
    </recommendedName>
</protein>
<accession>A0A382MXN1</accession>
<organism evidence="3">
    <name type="scientific">marine metagenome</name>
    <dbReference type="NCBI Taxonomy" id="408172"/>
    <lineage>
        <taxon>unclassified sequences</taxon>
        <taxon>metagenomes</taxon>
        <taxon>ecological metagenomes</taxon>
    </lineage>
</organism>
<feature type="domain" description="DUF5069" evidence="2">
    <location>
        <begin position="26"/>
        <end position="97"/>
    </location>
</feature>
<dbReference type="EMBL" id="UINC01095760">
    <property type="protein sequence ID" value="SVC52101.1"/>
    <property type="molecule type" value="Genomic_DNA"/>
</dbReference>
<evidence type="ECO:0000259" key="2">
    <source>
        <dbReference type="Pfam" id="PF16798"/>
    </source>
</evidence>
<dbReference type="InterPro" id="IPR031849">
    <property type="entry name" value="DUF5069"/>
</dbReference>
<gene>
    <name evidence="3" type="ORF">METZ01_LOCUS304955</name>
</gene>
<feature type="non-terminal residue" evidence="3">
    <location>
        <position position="1"/>
    </location>
</feature>
<sequence>RDYFLRKQGSQPSKSQLDSSSLPAKTDEIQGVRWLPRIIPKARAKLRGELPTDTMFCCGGDRNFFRTNDVHPSEFLRVVHEAGEDDNAIIDWVVARSPQA</sequence>
<name>A0A382MXN1_9ZZZZ</name>
<proteinExistence type="predicted"/>
<reference evidence="3" key="1">
    <citation type="submission" date="2018-05" db="EMBL/GenBank/DDBJ databases">
        <authorList>
            <person name="Lanie J.A."/>
            <person name="Ng W.-L."/>
            <person name="Kazmierczak K.M."/>
            <person name="Andrzejewski T.M."/>
            <person name="Davidsen T.M."/>
            <person name="Wayne K.J."/>
            <person name="Tettelin H."/>
            <person name="Glass J.I."/>
            <person name="Rusch D."/>
            <person name="Podicherti R."/>
            <person name="Tsui H.-C.T."/>
            <person name="Winkler M.E."/>
        </authorList>
    </citation>
    <scope>NUCLEOTIDE SEQUENCE</scope>
</reference>
<dbReference type="Pfam" id="PF16798">
    <property type="entry name" value="DUF5069"/>
    <property type="match status" value="1"/>
</dbReference>